<dbReference type="PANTHER" id="PTHR19282">
    <property type="entry name" value="TETRASPANIN"/>
    <property type="match status" value="1"/>
</dbReference>
<dbReference type="SUPFAM" id="SSF48652">
    <property type="entry name" value="Tetraspanin"/>
    <property type="match status" value="1"/>
</dbReference>
<dbReference type="InterPro" id="IPR018499">
    <property type="entry name" value="Tetraspanin/Peripherin"/>
</dbReference>
<dbReference type="GO" id="GO:0005886">
    <property type="term" value="C:plasma membrane"/>
    <property type="evidence" value="ECO:0007669"/>
    <property type="project" value="TreeGrafter"/>
</dbReference>
<dbReference type="Proteomes" id="UP000678393">
    <property type="component" value="Unassembled WGS sequence"/>
</dbReference>
<dbReference type="InterPro" id="IPR000301">
    <property type="entry name" value="Tetraspanin_animals"/>
</dbReference>
<evidence type="ECO:0000313" key="7">
    <source>
        <dbReference type="EMBL" id="CAG5121435.1"/>
    </source>
</evidence>
<organism evidence="7 8">
    <name type="scientific">Candidula unifasciata</name>
    <dbReference type="NCBI Taxonomy" id="100452"/>
    <lineage>
        <taxon>Eukaryota</taxon>
        <taxon>Metazoa</taxon>
        <taxon>Spiralia</taxon>
        <taxon>Lophotrochozoa</taxon>
        <taxon>Mollusca</taxon>
        <taxon>Gastropoda</taxon>
        <taxon>Heterobranchia</taxon>
        <taxon>Euthyneura</taxon>
        <taxon>Panpulmonata</taxon>
        <taxon>Eupulmonata</taxon>
        <taxon>Stylommatophora</taxon>
        <taxon>Helicina</taxon>
        <taxon>Helicoidea</taxon>
        <taxon>Geomitridae</taxon>
        <taxon>Candidula</taxon>
    </lineage>
</organism>
<keyword evidence="4 6" id="KW-1133">Transmembrane helix</keyword>
<proteinExistence type="inferred from homology"/>
<comment type="caution">
    <text evidence="7">The sequence shown here is derived from an EMBL/GenBank/DDBJ whole genome shotgun (WGS) entry which is preliminary data.</text>
</comment>
<evidence type="ECO:0000313" key="8">
    <source>
        <dbReference type="Proteomes" id="UP000678393"/>
    </source>
</evidence>
<dbReference type="Pfam" id="PF00335">
    <property type="entry name" value="Tetraspanin"/>
    <property type="match status" value="1"/>
</dbReference>
<evidence type="ECO:0000256" key="6">
    <source>
        <dbReference type="RuleBase" id="RU361218"/>
    </source>
</evidence>
<dbReference type="PANTHER" id="PTHR19282:SF534">
    <property type="entry name" value="TETRASPANIN FAMILY-RELATED"/>
    <property type="match status" value="1"/>
</dbReference>
<comment type="similarity">
    <text evidence="2 6">Belongs to the tetraspanin (TM4SF) family.</text>
</comment>
<comment type="caution">
    <text evidence="6">Lacks conserved residue(s) required for the propagation of feature annotation.</text>
</comment>
<evidence type="ECO:0000256" key="3">
    <source>
        <dbReference type="ARBA" id="ARBA00022692"/>
    </source>
</evidence>
<dbReference type="EMBL" id="CAJHNH020001088">
    <property type="protein sequence ID" value="CAG5121435.1"/>
    <property type="molecule type" value="Genomic_DNA"/>
</dbReference>
<gene>
    <name evidence="7" type="ORF">CUNI_LOCUS6993</name>
</gene>
<dbReference type="InterPro" id="IPR008952">
    <property type="entry name" value="Tetraspanin_EC2_sf"/>
</dbReference>
<dbReference type="OrthoDB" id="10016273at2759"/>
<evidence type="ECO:0000256" key="2">
    <source>
        <dbReference type="ARBA" id="ARBA00006840"/>
    </source>
</evidence>
<protein>
    <recommendedName>
        <fullName evidence="6">Tetraspanin</fullName>
    </recommendedName>
</protein>
<accession>A0A8S3Z0F6</accession>
<dbReference type="PIRSF" id="PIRSF002419">
    <property type="entry name" value="Tetraspanin"/>
    <property type="match status" value="1"/>
</dbReference>
<dbReference type="AlphaFoldDB" id="A0A8S3Z0F6"/>
<feature type="transmembrane region" description="Helical" evidence="6">
    <location>
        <begin position="63"/>
        <end position="88"/>
    </location>
</feature>
<name>A0A8S3Z0F6_9EUPU</name>
<reference evidence="7" key="1">
    <citation type="submission" date="2021-04" db="EMBL/GenBank/DDBJ databases">
        <authorList>
            <consortium name="Molecular Ecology Group"/>
        </authorList>
    </citation>
    <scope>NUCLEOTIDE SEQUENCE</scope>
</reference>
<evidence type="ECO:0000256" key="4">
    <source>
        <dbReference type="ARBA" id="ARBA00022989"/>
    </source>
</evidence>
<sequence length="248" mass="28367">MVGGAIFGIVLWLRLDYWTREYLELNSKLERYLILIYITLAAGALIAAFSILGLIGACLKRKWLLIVYLSVVVIAMVLTVAAFVYGAIYRDELRNTLVSDSLLTEIIKNKYIEDRTSRFVRVVDIMQSELECCGGTNPMDYAESNWAKTIQSSNDQNSGTSMKSVPVPASCCKDYLKYQDRSKTCDMYSRDPKDDQKKSEDIWQTGCEINLQQFFDKYVVIVISIAAVFFVLQKSPYPSRGDHWDHYH</sequence>
<keyword evidence="8" id="KW-1185">Reference proteome</keyword>
<keyword evidence="3 6" id="KW-0812">Transmembrane</keyword>
<comment type="subcellular location">
    <subcellularLocation>
        <location evidence="1 6">Membrane</location>
        <topology evidence="1 6">Multi-pass membrane protein</topology>
    </subcellularLocation>
</comment>
<dbReference type="Gene3D" id="1.10.1450.10">
    <property type="entry name" value="Tetraspanin"/>
    <property type="match status" value="1"/>
</dbReference>
<evidence type="ECO:0000256" key="5">
    <source>
        <dbReference type="ARBA" id="ARBA00023136"/>
    </source>
</evidence>
<keyword evidence="5 6" id="KW-0472">Membrane</keyword>
<evidence type="ECO:0000256" key="1">
    <source>
        <dbReference type="ARBA" id="ARBA00004141"/>
    </source>
</evidence>
<feature type="transmembrane region" description="Helical" evidence="6">
    <location>
        <begin position="32"/>
        <end position="56"/>
    </location>
</feature>